<dbReference type="AlphaFoldDB" id="A0A5C3QKA4"/>
<dbReference type="InterPro" id="IPR045183">
    <property type="entry name" value="Ebi-like"/>
</dbReference>
<evidence type="ECO:0000256" key="5">
    <source>
        <dbReference type="PROSITE-ProRule" id="PRU00221"/>
    </source>
</evidence>
<evidence type="ECO:0000256" key="6">
    <source>
        <dbReference type="SAM" id="MobiDB-lite"/>
    </source>
</evidence>
<dbReference type="PANTHER" id="PTHR22846:SF2">
    <property type="entry name" value="F-BOX-LIKE_WD REPEAT-CONTAINING PROTEIN EBI"/>
    <property type="match status" value="1"/>
</dbReference>
<name>A0A5C3QKA4_9AGAR</name>
<dbReference type="PROSITE" id="PS50082">
    <property type="entry name" value="WD_REPEATS_2"/>
    <property type="match status" value="4"/>
</dbReference>
<dbReference type="PROSITE" id="PS00678">
    <property type="entry name" value="WD_REPEATS_1"/>
    <property type="match status" value="1"/>
</dbReference>
<keyword evidence="3" id="KW-0677">Repeat</keyword>
<protein>
    <submittedName>
        <fullName evidence="7">WD40-repeat-containing domain protein</fullName>
    </submittedName>
</protein>
<dbReference type="EMBL" id="ML178837">
    <property type="protein sequence ID" value="TFK98793.1"/>
    <property type="molecule type" value="Genomic_DNA"/>
</dbReference>
<dbReference type="GO" id="GO:0006357">
    <property type="term" value="P:regulation of transcription by RNA polymerase II"/>
    <property type="evidence" value="ECO:0007669"/>
    <property type="project" value="TreeGrafter"/>
</dbReference>
<dbReference type="Pfam" id="PF08513">
    <property type="entry name" value="LisH"/>
    <property type="match status" value="1"/>
</dbReference>
<dbReference type="SMART" id="SM00667">
    <property type="entry name" value="LisH"/>
    <property type="match status" value="1"/>
</dbReference>
<gene>
    <name evidence="7" type="ORF">BDV98DRAFT_606573</name>
</gene>
<dbReference type="InterPro" id="IPR001680">
    <property type="entry name" value="WD40_rpt"/>
</dbReference>
<dbReference type="PROSITE" id="PS50294">
    <property type="entry name" value="WD_REPEATS_REGION"/>
    <property type="match status" value="3"/>
</dbReference>
<comment type="subcellular location">
    <subcellularLocation>
        <location evidence="1">Nucleus</location>
    </subcellularLocation>
</comment>
<evidence type="ECO:0000313" key="8">
    <source>
        <dbReference type="Proteomes" id="UP000305067"/>
    </source>
</evidence>
<reference evidence="7 8" key="1">
    <citation type="journal article" date="2019" name="Nat. Ecol. Evol.">
        <title>Megaphylogeny resolves global patterns of mushroom evolution.</title>
        <authorList>
            <person name="Varga T."/>
            <person name="Krizsan K."/>
            <person name="Foldi C."/>
            <person name="Dima B."/>
            <person name="Sanchez-Garcia M."/>
            <person name="Sanchez-Ramirez S."/>
            <person name="Szollosi G.J."/>
            <person name="Szarkandi J.G."/>
            <person name="Papp V."/>
            <person name="Albert L."/>
            <person name="Andreopoulos W."/>
            <person name="Angelini C."/>
            <person name="Antonin V."/>
            <person name="Barry K.W."/>
            <person name="Bougher N.L."/>
            <person name="Buchanan P."/>
            <person name="Buyck B."/>
            <person name="Bense V."/>
            <person name="Catcheside P."/>
            <person name="Chovatia M."/>
            <person name="Cooper J."/>
            <person name="Damon W."/>
            <person name="Desjardin D."/>
            <person name="Finy P."/>
            <person name="Geml J."/>
            <person name="Haridas S."/>
            <person name="Hughes K."/>
            <person name="Justo A."/>
            <person name="Karasinski D."/>
            <person name="Kautmanova I."/>
            <person name="Kiss B."/>
            <person name="Kocsube S."/>
            <person name="Kotiranta H."/>
            <person name="LaButti K.M."/>
            <person name="Lechner B.E."/>
            <person name="Liimatainen K."/>
            <person name="Lipzen A."/>
            <person name="Lukacs Z."/>
            <person name="Mihaltcheva S."/>
            <person name="Morgado L.N."/>
            <person name="Niskanen T."/>
            <person name="Noordeloos M.E."/>
            <person name="Ohm R.A."/>
            <person name="Ortiz-Santana B."/>
            <person name="Ovrebo C."/>
            <person name="Racz N."/>
            <person name="Riley R."/>
            <person name="Savchenko A."/>
            <person name="Shiryaev A."/>
            <person name="Soop K."/>
            <person name="Spirin V."/>
            <person name="Szebenyi C."/>
            <person name="Tomsovsky M."/>
            <person name="Tulloss R.E."/>
            <person name="Uehling J."/>
            <person name="Grigoriev I.V."/>
            <person name="Vagvolgyi C."/>
            <person name="Papp T."/>
            <person name="Martin F.M."/>
            <person name="Miettinen O."/>
            <person name="Hibbett D.S."/>
            <person name="Nagy L.G."/>
        </authorList>
    </citation>
    <scope>NUCLEOTIDE SEQUENCE [LARGE SCALE GENOMIC DNA]</scope>
    <source>
        <strain evidence="7 8">CBS 309.79</strain>
    </source>
</reference>
<proteinExistence type="predicted"/>
<feature type="repeat" description="WD" evidence="5">
    <location>
        <begin position="432"/>
        <end position="473"/>
    </location>
</feature>
<evidence type="ECO:0000313" key="7">
    <source>
        <dbReference type="EMBL" id="TFK98793.1"/>
    </source>
</evidence>
<feature type="compositionally biased region" description="Polar residues" evidence="6">
    <location>
        <begin position="584"/>
        <end position="593"/>
    </location>
</feature>
<dbReference type="STRING" id="1884261.A0A5C3QKA4"/>
<dbReference type="Pfam" id="PF00400">
    <property type="entry name" value="WD40"/>
    <property type="match status" value="6"/>
</dbReference>
<dbReference type="InterPro" id="IPR006594">
    <property type="entry name" value="LisH"/>
</dbReference>
<feature type="region of interest" description="Disordered" evidence="6">
    <location>
        <begin position="158"/>
        <end position="309"/>
    </location>
</feature>
<dbReference type="InterPro" id="IPR019775">
    <property type="entry name" value="WD40_repeat_CS"/>
</dbReference>
<evidence type="ECO:0000256" key="1">
    <source>
        <dbReference type="ARBA" id="ARBA00004123"/>
    </source>
</evidence>
<keyword evidence="4" id="KW-0539">Nucleus</keyword>
<feature type="compositionally biased region" description="Low complexity" evidence="6">
    <location>
        <begin position="164"/>
        <end position="180"/>
    </location>
</feature>
<dbReference type="Proteomes" id="UP000305067">
    <property type="component" value="Unassembled WGS sequence"/>
</dbReference>
<dbReference type="PANTHER" id="PTHR22846">
    <property type="entry name" value="WD40 REPEAT PROTEIN"/>
    <property type="match status" value="1"/>
</dbReference>
<dbReference type="SMART" id="SM00320">
    <property type="entry name" value="WD40"/>
    <property type="match status" value="7"/>
</dbReference>
<organism evidence="7 8">
    <name type="scientific">Pterulicium gracile</name>
    <dbReference type="NCBI Taxonomy" id="1884261"/>
    <lineage>
        <taxon>Eukaryota</taxon>
        <taxon>Fungi</taxon>
        <taxon>Dikarya</taxon>
        <taxon>Basidiomycota</taxon>
        <taxon>Agaricomycotina</taxon>
        <taxon>Agaricomycetes</taxon>
        <taxon>Agaricomycetidae</taxon>
        <taxon>Agaricales</taxon>
        <taxon>Pleurotineae</taxon>
        <taxon>Pterulaceae</taxon>
        <taxon>Pterulicium</taxon>
    </lineage>
</organism>
<dbReference type="OrthoDB" id="1367865at2759"/>
<dbReference type="Gene3D" id="2.130.10.10">
    <property type="entry name" value="YVTN repeat-like/Quinoprotein amine dehydrogenase"/>
    <property type="match status" value="2"/>
</dbReference>
<dbReference type="GO" id="GO:0000118">
    <property type="term" value="C:histone deacetylase complex"/>
    <property type="evidence" value="ECO:0007669"/>
    <property type="project" value="TreeGrafter"/>
</dbReference>
<keyword evidence="8" id="KW-1185">Reference proteome</keyword>
<feature type="region of interest" description="Disordered" evidence="6">
    <location>
        <begin position="582"/>
        <end position="601"/>
    </location>
</feature>
<feature type="repeat" description="WD" evidence="5">
    <location>
        <begin position="704"/>
        <end position="745"/>
    </location>
</feature>
<feature type="repeat" description="WD" evidence="5">
    <location>
        <begin position="515"/>
        <end position="556"/>
    </location>
</feature>
<dbReference type="InterPro" id="IPR015943">
    <property type="entry name" value="WD40/YVTN_repeat-like_dom_sf"/>
</dbReference>
<dbReference type="SUPFAM" id="SSF50978">
    <property type="entry name" value="WD40 repeat-like"/>
    <property type="match status" value="1"/>
</dbReference>
<keyword evidence="2 5" id="KW-0853">WD repeat</keyword>
<evidence type="ECO:0000256" key="3">
    <source>
        <dbReference type="ARBA" id="ARBA00022737"/>
    </source>
</evidence>
<feature type="compositionally biased region" description="Low complexity" evidence="6">
    <location>
        <begin position="241"/>
        <end position="300"/>
    </location>
</feature>
<dbReference type="InterPro" id="IPR036322">
    <property type="entry name" value="WD40_repeat_dom_sf"/>
</dbReference>
<sequence length="793" mass="83103">MSKLVKITADEVNCLIHAYFLDSGFSHSAFSLASEAQLSLSPFFRPHSTGHNSSHTIGNAQGQTHIRRGTLISLLAKSLLYQEVETHFANGMLANGCEDDFTLLGEHRCTGMEKMSTTKIVGEGAVPVPMGKGGMVPSMTMGPLLALAEKAGAQVGRAMEAAQTSVPPVDETPTPTTGKAAGKEAKGGAAKRKADKVPEGGSTKKQKTAAKPDPTLMPIPDPPPTDVDMEQTPGPSPGPQPSTSISRASTSTSQPLSTTSTLAPAAGLSAAPAPVAPTSQSTATGATTATGQTTTTAGQSTKKKPRMIKDDYDSHPAVTLLKGHRAEVFVAQWNPVVEGVLATGCKDSTLIIWNVPRAAPSSKDLPPPATRLATIKLSEAAEADMTCIAWSRQGTLLATACYDARVRVFRLIKSRGADGRVSGIGVEKVWESAKHTDPVYTVSFSPNGEHMLTGSLDRTVCLWGAEGGGLLREYTGHTDGCVDVEWLNDEFFATASFDKTVHIHSIRGITPIAIIDTHTHPINQVKLSPSGRLLGVGCDDQTSSVWALTSPSLYPSTSIFTASPSSSTTLAARLALPYPHNTPPVRSSTSSATLPADASPATTAMSATPHAVLRGHTQAVSTIAWLPVPNAAQSYPPYHALTYPTSSTSSSSASSLSTMAPSVVADGSSACASYGGRHDVLCSVSFDGGVVLWDADKGEMMCRLEGHRKACYGVDFSPCGRFLATGAGDGTLIVWSVDGENSKKVWQWFAGSTKSGVFEIDWKAVDGHGSRLAIALERKDVGVIDTGRIEELA</sequence>
<dbReference type="CDD" id="cd00200">
    <property type="entry name" value="WD40"/>
    <property type="match status" value="1"/>
</dbReference>
<evidence type="ECO:0000256" key="2">
    <source>
        <dbReference type="ARBA" id="ARBA00022574"/>
    </source>
</evidence>
<evidence type="ECO:0000256" key="4">
    <source>
        <dbReference type="ARBA" id="ARBA00023242"/>
    </source>
</evidence>
<dbReference type="Gene3D" id="1.20.960.30">
    <property type="match status" value="1"/>
</dbReference>
<accession>A0A5C3QKA4</accession>
<feature type="compositionally biased region" description="Pro residues" evidence="6">
    <location>
        <begin position="215"/>
        <end position="225"/>
    </location>
</feature>
<feature type="repeat" description="WD" evidence="5">
    <location>
        <begin position="321"/>
        <end position="363"/>
    </location>
</feature>
<dbReference type="PROSITE" id="PS50896">
    <property type="entry name" value="LISH"/>
    <property type="match status" value="1"/>
</dbReference>
<dbReference type="GO" id="GO:0003714">
    <property type="term" value="F:transcription corepressor activity"/>
    <property type="evidence" value="ECO:0007669"/>
    <property type="project" value="InterPro"/>
</dbReference>